<keyword evidence="2" id="KW-0812">Transmembrane</keyword>
<reference evidence="3 4" key="1">
    <citation type="submission" date="2017-11" db="EMBL/GenBank/DDBJ databases">
        <authorList>
            <person name="Blom J."/>
        </authorList>
    </citation>
    <scope>NUCLEOTIDE SEQUENCE [LARGE SCALE GENOMIC DNA]</scope>
    <source>
        <strain evidence="3 4">CFBP3846</strain>
    </source>
</reference>
<dbReference type="InterPro" id="IPR052534">
    <property type="entry name" value="Extracell_DNA_Util/SecSys_Comp"/>
</dbReference>
<keyword evidence="2" id="KW-0472">Membrane</keyword>
<protein>
    <submittedName>
        <fullName evidence="3">Pilus assembly protein PilN</fullName>
    </submittedName>
</protein>
<proteinExistence type="predicted"/>
<dbReference type="PANTHER" id="PTHR40278">
    <property type="entry name" value="DNA UTILIZATION PROTEIN HOFN"/>
    <property type="match status" value="1"/>
</dbReference>
<dbReference type="Proteomes" id="UP000239665">
    <property type="component" value="Chromosome 1"/>
</dbReference>
<feature type="transmembrane region" description="Helical" evidence="2">
    <location>
        <begin position="21"/>
        <end position="39"/>
    </location>
</feature>
<evidence type="ECO:0000256" key="1">
    <source>
        <dbReference type="SAM" id="MobiDB-lite"/>
    </source>
</evidence>
<feature type="compositionally biased region" description="Low complexity" evidence="1">
    <location>
        <begin position="189"/>
        <end position="198"/>
    </location>
</feature>
<dbReference type="RefSeq" id="WP_060412077.1">
    <property type="nucleotide sequence ID" value="NZ_LIIJ01000022.1"/>
</dbReference>
<accession>A0ABY1U3N4</accession>
<evidence type="ECO:0000313" key="4">
    <source>
        <dbReference type="Proteomes" id="UP000239665"/>
    </source>
</evidence>
<keyword evidence="4" id="KW-1185">Reference proteome</keyword>
<keyword evidence="2" id="KW-1133">Transmembrane helix</keyword>
<organism evidence="3 4">
    <name type="scientific">Pseudomonas syringae pv. avii</name>
    <dbReference type="NCBI Taxonomy" id="663959"/>
    <lineage>
        <taxon>Bacteria</taxon>
        <taxon>Pseudomonadati</taxon>
        <taxon>Pseudomonadota</taxon>
        <taxon>Gammaproteobacteria</taxon>
        <taxon>Pseudomonadales</taxon>
        <taxon>Pseudomonadaceae</taxon>
        <taxon>Pseudomonas</taxon>
        <taxon>Pseudomonas syringae</taxon>
    </lineage>
</organism>
<feature type="region of interest" description="Disordered" evidence="1">
    <location>
        <begin position="189"/>
        <end position="212"/>
    </location>
</feature>
<dbReference type="PANTHER" id="PTHR40278:SF2">
    <property type="entry name" value="TYPE IV PILUS INNER MEMBRANE COMPONENT PILN"/>
    <property type="match status" value="1"/>
</dbReference>
<sequence length="212" mass="23048">MARINLLPWREELREARKKRFLTALVCVLVVSVGILFLIDRYVSGAIEHQMARNAFLQTQIAQLDIRIKEISDLKARRKQLLERMKIIQDLQGNRPVTGRVFDQLARTLPDGVYFSQVKMTSKLIAISGAAESNNRVSDLMRNLEASDWLEAPSLTEVKATTAGAVDQANVFQLTVRQTQPPVAAVAPAGAASVAPTAAPAPAPAPAAGAKP</sequence>
<dbReference type="Pfam" id="PF05137">
    <property type="entry name" value="PilN"/>
    <property type="match status" value="1"/>
</dbReference>
<gene>
    <name evidence="3" type="ORF">CFBP3846_00529</name>
</gene>
<dbReference type="InterPro" id="IPR007813">
    <property type="entry name" value="PilN"/>
</dbReference>
<evidence type="ECO:0000313" key="3">
    <source>
        <dbReference type="EMBL" id="SOS24968.1"/>
    </source>
</evidence>
<evidence type="ECO:0000256" key="2">
    <source>
        <dbReference type="SAM" id="Phobius"/>
    </source>
</evidence>
<dbReference type="EMBL" id="LT963402">
    <property type="protein sequence ID" value="SOS24968.1"/>
    <property type="molecule type" value="Genomic_DNA"/>
</dbReference>
<name>A0ABY1U3N4_PSESX</name>